<gene>
    <name evidence="7" type="ORF">EDC65_0133</name>
</gene>
<dbReference type="Pfam" id="PF02826">
    <property type="entry name" value="2-Hacid_dh_C"/>
    <property type="match status" value="1"/>
</dbReference>
<accession>A0A3N1MB51</accession>
<dbReference type="SUPFAM" id="SSF52283">
    <property type="entry name" value="Formate/glycerate dehydrogenase catalytic domain-like"/>
    <property type="match status" value="1"/>
</dbReference>
<keyword evidence="3" id="KW-0520">NAD</keyword>
<dbReference type="GO" id="GO:0051287">
    <property type="term" value="F:NAD binding"/>
    <property type="evidence" value="ECO:0007669"/>
    <property type="project" value="InterPro"/>
</dbReference>
<name>A0A3N1MB51_9PROT</name>
<sequence>MAATANRPRILVTRKLPEAVERRAARDYDARLSTDDTALDAAAMGDAAEGCDGVIVCAADKVGADAIDGLPDSVRIIATFSVGTDHIDLGAAKRRGIAVTNTPDVLTDATADIALLLMLAAARRAGEGERMVRAKAWGGWAPTQLLGTHMSGKTVGIVGMGRIGQSLARRARGFDMQIRYYNRTRLAPELELGAIYHDNVEDLLPHAEFLSLHCPLTPQTRHLLDARRIALLPKGAILVNTARGPVVDDRAVVAALKSGQLSAAGLDVYDGEPHVHEGYLGLENVVLLPHLGSATTETREAMGFRALDNLDGWFSTGEPADRVV</sequence>
<dbReference type="AlphaFoldDB" id="A0A3N1MB51"/>
<comment type="similarity">
    <text evidence="1 4">Belongs to the D-isomer specific 2-hydroxyacid dehydrogenase family.</text>
</comment>
<dbReference type="InterPro" id="IPR050223">
    <property type="entry name" value="D-isomer_2-hydroxyacid_DH"/>
</dbReference>
<feature type="domain" description="D-isomer specific 2-hydroxyacid dehydrogenase NAD-binding" evidence="6">
    <location>
        <begin position="116"/>
        <end position="292"/>
    </location>
</feature>
<evidence type="ECO:0000256" key="1">
    <source>
        <dbReference type="ARBA" id="ARBA00005854"/>
    </source>
</evidence>
<evidence type="ECO:0000256" key="2">
    <source>
        <dbReference type="ARBA" id="ARBA00023002"/>
    </source>
</evidence>
<protein>
    <submittedName>
        <fullName evidence="7">Lactate dehydrogenase-like 2-hydroxyacid dehydrogenase</fullName>
    </submittedName>
</protein>
<dbReference type="PROSITE" id="PS00671">
    <property type="entry name" value="D_2_HYDROXYACID_DH_3"/>
    <property type="match status" value="1"/>
</dbReference>
<reference evidence="7 8" key="1">
    <citation type="submission" date="2018-11" db="EMBL/GenBank/DDBJ databases">
        <title>Genomic Encyclopedia of Type Strains, Phase IV (KMG-IV): sequencing the most valuable type-strain genomes for metagenomic binning, comparative biology and taxonomic classification.</title>
        <authorList>
            <person name="Goeker M."/>
        </authorList>
    </citation>
    <scope>NUCLEOTIDE SEQUENCE [LARGE SCALE GENOMIC DNA]</scope>
    <source>
        <strain evidence="7 8">DSM 5900</strain>
    </source>
</reference>
<dbReference type="InterPro" id="IPR029752">
    <property type="entry name" value="D-isomer_DH_CS1"/>
</dbReference>
<proteinExistence type="inferred from homology"/>
<dbReference type="InterPro" id="IPR029753">
    <property type="entry name" value="D-isomer_DH_CS"/>
</dbReference>
<dbReference type="InterPro" id="IPR006139">
    <property type="entry name" value="D-isomer_2_OHA_DH_cat_dom"/>
</dbReference>
<evidence type="ECO:0000256" key="4">
    <source>
        <dbReference type="RuleBase" id="RU003719"/>
    </source>
</evidence>
<dbReference type="GO" id="GO:0030267">
    <property type="term" value="F:glyoxylate reductase (NADPH) activity"/>
    <property type="evidence" value="ECO:0007669"/>
    <property type="project" value="TreeGrafter"/>
</dbReference>
<dbReference type="GO" id="GO:0005829">
    <property type="term" value="C:cytosol"/>
    <property type="evidence" value="ECO:0007669"/>
    <property type="project" value="TreeGrafter"/>
</dbReference>
<dbReference type="OrthoDB" id="9793626at2"/>
<dbReference type="Gene3D" id="3.40.50.720">
    <property type="entry name" value="NAD(P)-binding Rossmann-like Domain"/>
    <property type="match status" value="2"/>
</dbReference>
<keyword evidence="2 4" id="KW-0560">Oxidoreductase</keyword>
<dbReference type="PROSITE" id="PS00065">
    <property type="entry name" value="D_2_HYDROXYACID_DH_1"/>
    <property type="match status" value="1"/>
</dbReference>
<dbReference type="PANTHER" id="PTHR10996">
    <property type="entry name" value="2-HYDROXYACID DEHYDROGENASE-RELATED"/>
    <property type="match status" value="1"/>
</dbReference>
<dbReference type="Pfam" id="PF00389">
    <property type="entry name" value="2-Hacid_dh"/>
    <property type="match status" value="1"/>
</dbReference>
<feature type="domain" description="D-isomer specific 2-hydroxyacid dehydrogenase catalytic" evidence="5">
    <location>
        <begin position="10"/>
        <end position="323"/>
    </location>
</feature>
<dbReference type="InterPro" id="IPR006140">
    <property type="entry name" value="D-isomer_DH_NAD-bd"/>
</dbReference>
<evidence type="ECO:0000259" key="6">
    <source>
        <dbReference type="Pfam" id="PF02826"/>
    </source>
</evidence>
<dbReference type="EMBL" id="RJKX01000011">
    <property type="protein sequence ID" value="ROQ00963.1"/>
    <property type="molecule type" value="Genomic_DNA"/>
</dbReference>
<dbReference type="RefSeq" id="WP_123687770.1">
    <property type="nucleotide sequence ID" value="NZ_AP019700.1"/>
</dbReference>
<dbReference type="FunFam" id="3.40.50.720:FF:000203">
    <property type="entry name" value="D-3-phosphoglycerate dehydrogenase (SerA)"/>
    <property type="match status" value="1"/>
</dbReference>
<dbReference type="SUPFAM" id="SSF51735">
    <property type="entry name" value="NAD(P)-binding Rossmann-fold domains"/>
    <property type="match status" value="1"/>
</dbReference>
<keyword evidence="8" id="KW-1185">Reference proteome</keyword>
<comment type="caution">
    <text evidence="7">The sequence shown here is derived from an EMBL/GenBank/DDBJ whole genome shotgun (WGS) entry which is preliminary data.</text>
</comment>
<dbReference type="CDD" id="cd05301">
    <property type="entry name" value="GDH"/>
    <property type="match status" value="1"/>
</dbReference>
<evidence type="ECO:0000259" key="5">
    <source>
        <dbReference type="Pfam" id="PF00389"/>
    </source>
</evidence>
<organism evidence="7 8">
    <name type="scientific">Stella humosa</name>
    <dbReference type="NCBI Taxonomy" id="94"/>
    <lineage>
        <taxon>Bacteria</taxon>
        <taxon>Pseudomonadati</taxon>
        <taxon>Pseudomonadota</taxon>
        <taxon>Alphaproteobacteria</taxon>
        <taxon>Rhodospirillales</taxon>
        <taxon>Stellaceae</taxon>
        <taxon>Stella</taxon>
    </lineage>
</organism>
<dbReference type="Proteomes" id="UP000278222">
    <property type="component" value="Unassembled WGS sequence"/>
</dbReference>
<evidence type="ECO:0000313" key="7">
    <source>
        <dbReference type="EMBL" id="ROQ00963.1"/>
    </source>
</evidence>
<dbReference type="PANTHER" id="PTHR10996:SF283">
    <property type="entry name" value="GLYOXYLATE_HYDROXYPYRUVATE REDUCTASE B"/>
    <property type="match status" value="1"/>
</dbReference>
<dbReference type="GO" id="GO:0016618">
    <property type="term" value="F:hydroxypyruvate reductase [NAD(P)H] activity"/>
    <property type="evidence" value="ECO:0007669"/>
    <property type="project" value="TreeGrafter"/>
</dbReference>
<evidence type="ECO:0000313" key="8">
    <source>
        <dbReference type="Proteomes" id="UP000278222"/>
    </source>
</evidence>
<evidence type="ECO:0000256" key="3">
    <source>
        <dbReference type="ARBA" id="ARBA00023027"/>
    </source>
</evidence>
<dbReference type="InterPro" id="IPR036291">
    <property type="entry name" value="NAD(P)-bd_dom_sf"/>
</dbReference>